<organism evidence="1 2">
    <name type="scientific">Rubroshorea leprosula</name>
    <dbReference type="NCBI Taxonomy" id="152421"/>
    <lineage>
        <taxon>Eukaryota</taxon>
        <taxon>Viridiplantae</taxon>
        <taxon>Streptophyta</taxon>
        <taxon>Embryophyta</taxon>
        <taxon>Tracheophyta</taxon>
        <taxon>Spermatophyta</taxon>
        <taxon>Magnoliopsida</taxon>
        <taxon>eudicotyledons</taxon>
        <taxon>Gunneridae</taxon>
        <taxon>Pentapetalae</taxon>
        <taxon>rosids</taxon>
        <taxon>malvids</taxon>
        <taxon>Malvales</taxon>
        <taxon>Dipterocarpaceae</taxon>
        <taxon>Rubroshorea</taxon>
    </lineage>
</organism>
<dbReference type="Proteomes" id="UP001054252">
    <property type="component" value="Unassembled WGS sequence"/>
</dbReference>
<keyword evidence="2" id="KW-1185">Reference proteome</keyword>
<protein>
    <submittedName>
        <fullName evidence="1">Uncharacterized protein</fullName>
    </submittedName>
</protein>
<comment type="caution">
    <text evidence="1">The sequence shown here is derived from an EMBL/GenBank/DDBJ whole genome shotgun (WGS) entry which is preliminary data.</text>
</comment>
<dbReference type="AlphaFoldDB" id="A0AAV5MFW2"/>
<gene>
    <name evidence="1" type="ORF">SLEP1_g54742</name>
</gene>
<proteinExistence type="predicted"/>
<evidence type="ECO:0000313" key="2">
    <source>
        <dbReference type="Proteomes" id="UP001054252"/>
    </source>
</evidence>
<sequence>MEKKMNRGGTYFQSVWKGTRNMVFERSDRFASRWNRDHKPTKCMVST</sequence>
<dbReference type="EMBL" id="BPVZ01000239">
    <property type="protein sequence ID" value="GKV47889.1"/>
    <property type="molecule type" value="Genomic_DNA"/>
</dbReference>
<accession>A0AAV5MFW2</accession>
<evidence type="ECO:0000313" key="1">
    <source>
        <dbReference type="EMBL" id="GKV47889.1"/>
    </source>
</evidence>
<name>A0AAV5MFW2_9ROSI</name>
<reference evidence="1 2" key="1">
    <citation type="journal article" date="2021" name="Commun. Biol.">
        <title>The genome of Shorea leprosula (Dipterocarpaceae) highlights the ecological relevance of drought in aseasonal tropical rainforests.</title>
        <authorList>
            <person name="Ng K.K.S."/>
            <person name="Kobayashi M.J."/>
            <person name="Fawcett J.A."/>
            <person name="Hatakeyama M."/>
            <person name="Paape T."/>
            <person name="Ng C.H."/>
            <person name="Ang C.C."/>
            <person name="Tnah L.H."/>
            <person name="Lee C.T."/>
            <person name="Nishiyama T."/>
            <person name="Sese J."/>
            <person name="O'Brien M.J."/>
            <person name="Copetti D."/>
            <person name="Mohd Noor M.I."/>
            <person name="Ong R.C."/>
            <person name="Putra M."/>
            <person name="Sireger I.Z."/>
            <person name="Indrioko S."/>
            <person name="Kosugi Y."/>
            <person name="Izuno A."/>
            <person name="Isagi Y."/>
            <person name="Lee S.L."/>
            <person name="Shimizu K.K."/>
        </authorList>
    </citation>
    <scope>NUCLEOTIDE SEQUENCE [LARGE SCALE GENOMIC DNA]</scope>
    <source>
        <strain evidence="1">214</strain>
    </source>
</reference>